<dbReference type="AlphaFoldDB" id="A0A0F9SCE1"/>
<organism evidence="1">
    <name type="scientific">marine sediment metagenome</name>
    <dbReference type="NCBI Taxonomy" id="412755"/>
    <lineage>
        <taxon>unclassified sequences</taxon>
        <taxon>metagenomes</taxon>
        <taxon>ecological metagenomes</taxon>
    </lineage>
</organism>
<protein>
    <submittedName>
        <fullName evidence="1">Uncharacterized protein</fullName>
    </submittedName>
</protein>
<evidence type="ECO:0000313" key="1">
    <source>
        <dbReference type="EMBL" id="KKN66535.1"/>
    </source>
</evidence>
<gene>
    <name evidence="1" type="ORF">LCGC14_0470690</name>
</gene>
<accession>A0A0F9SCE1</accession>
<dbReference type="EMBL" id="LAZR01000498">
    <property type="protein sequence ID" value="KKN66535.1"/>
    <property type="molecule type" value="Genomic_DNA"/>
</dbReference>
<reference evidence="1" key="1">
    <citation type="journal article" date="2015" name="Nature">
        <title>Complex archaea that bridge the gap between prokaryotes and eukaryotes.</title>
        <authorList>
            <person name="Spang A."/>
            <person name="Saw J.H."/>
            <person name="Jorgensen S.L."/>
            <person name="Zaremba-Niedzwiedzka K."/>
            <person name="Martijn J."/>
            <person name="Lind A.E."/>
            <person name="van Eijk R."/>
            <person name="Schleper C."/>
            <person name="Guy L."/>
            <person name="Ettema T.J."/>
        </authorList>
    </citation>
    <scope>NUCLEOTIDE SEQUENCE</scope>
</reference>
<sequence length="221" mass="23477">MLHNQLPLVQLPNLVGSIVSTAYNFYIGLTVETLSAVVTSAAGVVTLTVEQDGGGNVTMLFDAGPIILVGAKTIALTLGSDISPQINFVYIRKATPAVLTKSTSGFPTTEEFIPIGEFLIPSAARVATYGTFKTHLHTDHIWNDTTEDGHLQEMNEWIRAQPATWSDGTLCTPTLDTGPSPDALTIAVAAGEVLQLHLHDFPAFDSSGGGTTNLTTFFTES</sequence>
<comment type="caution">
    <text evidence="1">The sequence shown here is derived from an EMBL/GenBank/DDBJ whole genome shotgun (WGS) entry which is preliminary data.</text>
</comment>
<name>A0A0F9SCE1_9ZZZZ</name>
<proteinExistence type="predicted"/>